<dbReference type="EMBL" id="CQAW01000001">
    <property type="protein sequence ID" value="CNH06822.1"/>
    <property type="molecule type" value="Genomic_DNA"/>
</dbReference>
<keyword evidence="2" id="KW-1185">Reference proteome</keyword>
<dbReference type="Proteomes" id="UP000041882">
    <property type="component" value="Unassembled WGS sequence"/>
</dbReference>
<evidence type="ECO:0008006" key="3">
    <source>
        <dbReference type="Google" id="ProtNLM"/>
    </source>
</evidence>
<proteinExistence type="predicted"/>
<evidence type="ECO:0000313" key="1">
    <source>
        <dbReference type="EMBL" id="CNH06822.1"/>
    </source>
</evidence>
<dbReference type="RefSeq" id="WP_050112427.1">
    <property type="nucleotide sequence ID" value="NZ_CABHXQ010000067.1"/>
</dbReference>
<gene>
    <name evidence="1" type="ORF">ERS008472_00467</name>
</gene>
<protein>
    <recommendedName>
        <fullName evidence="3">DUF930 domain-containing protein</fullName>
    </recommendedName>
</protein>
<organism evidence="1 2">
    <name type="scientific">Yersinia thracica</name>
    <dbReference type="NCBI Taxonomy" id="2890319"/>
    <lineage>
        <taxon>Bacteria</taxon>
        <taxon>Pseudomonadati</taxon>
        <taxon>Pseudomonadota</taxon>
        <taxon>Gammaproteobacteria</taxon>
        <taxon>Enterobacterales</taxon>
        <taxon>Yersiniaceae</taxon>
        <taxon>Yersinia</taxon>
    </lineage>
</organism>
<name>A0A0T9NG74_9GAMM</name>
<evidence type="ECO:0000313" key="2">
    <source>
        <dbReference type="Proteomes" id="UP000041882"/>
    </source>
</evidence>
<sequence>MQLSAKYIIGVLLLFLTPVAPSELQSLTAGIQTKIDVAISQLYRSEDRQIAINWDNAKKVSEFICRPIALTEIQRKGFPKADRIFLGDNNQNSLSLSLIDQYHLTGIGEVRIDNAWYDLTVQCDIDSVKGDVTYFNIILSP</sequence>
<reference evidence="2" key="1">
    <citation type="submission" date="2015-03" db="EMBL/GenBank/DDBJ databases">
        <authorList>
            <consortium name="Pathogen Informatics"/>
            <person name="Murphy D."/>
        </authorList>
    </citation>
    <scope>NUCLEOTIDE SEQUENCE [LARGE SCALE GENOMIC DNA]</scope>
    <source>
        <strain evidence="2">IP6945</strain>
    </source>
</reference>
<accession>A0A0T9NG74</accession>
<dbReference type="AlphaFoldDB" id="A0A0T9NG74"/>